<protein>
    <submittedName>
        <fullName evidence="2">GPI ethanolamine phosphate transferase 2</fullName>
    </submittedName>
</protein>
<dbReference type="Proteomes" id="UP000316759">
    <property type="component" value="Unassembled WGS sequence"/>
</dbReference>
<evidence type="ECO:0000313" key="3">
    <source>
        <dbReference type="Proteomes" id="UP000316759"/>
    </source>
</evidence>
<sequence>MKSVPFEKKRSVQFVLLVFVYYVGLIVFMIGLLPMEDTAYKDEGNISQLWFISWQHPEVSRRTDSGPVTRFVLMIVDGLRGDLILSPQHAKFWRKLEKNLDQYASVRARSFIQPPTVTMPRIKALTSGRVPKFVDVLRNLDTTEMQGETWLSRLVRIKNWVLEFYGDDTWIKLFPNLFKRTDGTNSFFVNDYHEVRNLLFNKHCPMKQVDQNVTRHLKGLFHRPSEWNGVILHYLGLDHIGHVEGPKGSSISLKLAEMDDVVGYILTQLVRLHLSGYNMLSSRSFVFLIGSLLMLSLYNARSNPHLLSHRRYVIAGKASSMQNESWLFVLTGDHGMSDQGGHGGSTFGEVNTGLVIVSSAAKPGPTKPLVISPYRDRYWSGGSGRSLVSFKFRGSNSATVGHFEDRQQSAAVGRLATTSDLMGPNGSAAAFSILFHCTHTLECNKNGR</sequence>
<proteinExistence type="predicted"/>
<dbReference type="GO" id="GO:0005789">
    <property type="term" value="C:endoplasmic reticulum membrane"/>
    <property type="evidence" value="ECO:0007669"/>
    <property type="project" value="TreeGrafter"/>
</dbReference>
<gene>
    <name evidence="2" type="ORF">FGIG_12051</name>
</gene>
<accession>A0A504YGR3</accession>
<dbReference type="GO" id="GO:0051267">
    <property type="term" value="F:CP2 mannose-ethanolamine phosphotransferase activity"/>
    <property type="evidence" value="ECO:0007669"/>
    <property type="project" value="TreeGrafter"/>
</dbReference>
<keyword evidence="2" id="KW-0808">Transferase</keyword>
<dbReference type="AlphaFoldDB" id="A0A504YGR3"/>
<keyword evidence="1" id="KW-0472">Membrane</keyword>
<dbReference type="STRING" id="46835.A0A504YGR3"/>
<comment type="caution">
    <text evidence="2">The sequence shown here is derived from an EMBL/GenBank/DDBJ whole genome shotgun (WGS) entry which is preliminary data.</text>
</comment>
<feature type="transmembrane region" description="Helical" evidence="1">
    <location>
        <begin position="12"/>
        <end position="33"/>
    </location>
</feature>
<evidence type="ECO:0000313" key="2">
    <source>
        <dbReference type="EMBL" id="TPP59656.1"/>
    </source>
</evidence>
<reference evidence="2 3" key="1">
    <citation type="submission" date="2019-04" db="EMBL/GenBank/DDBJ databases">
        <title>Annotation for the trematode Fasciola gigantica.</title>
        <authorList>
            <person name="Choi Y.-J."/>
        </authorList>
    </citation>
    <scope>NUCLEOTIDE SEQUENCE [LARGE SCALE GENOMIC DNA]</scope>
    <source>
        <strain evidence="2">Uganda_cow_1</strain>
    </source>
</reference>
<keyword evidence="1" id="KW-0812">Transmembrane</keyword>
<dbReference type="InterPro" id="IPR017850">
    <property type="entry name" value="Alkaline_phosphatase_core_sf"/>
</dbReference>
<dbReference type="PANTHER" id="PTHR23072">
    <property type="entry name" value="PHOSPHATIDYLINOSITOL GLYCAN-RELATED"/>
    <property type="match status" value="1"/>
</dbReference>
<evidence type="ECO:0000256" key="1">
    <source>
        <dbReference type="SAM" id="Phobius"/>
    </source>
</evidence>
<dbReference type="PANTHER" id="PTHR23072:SF0">
    <property type="entry name" value="GPI ETHANOLAMINE PHOSPHATE TRANSFERASE 2"/>
    <property type="match status" value="1"/>
</dbReference>
<organism evidence="2 3">
    <name type="scientific">Fasciola gigantica</name>
    <name type="common">Giant liver fluke</name>
    <dbReference type="NCBI Taxonomy" id="46835"/>
    <lineage>
        <taxon>Eukaryota</taxon>
        <taxon>Metazoa</taxon>
        <taxon>Spiralia</taxon>
        <taxon>Lophotrochozoa</taxon>
        <taxon>Platyhelminthes</taxon>
        <taxon>Trematoda</taxon>
        <taxon>Digenea</taxon>
        <taxon>Plagiorchiida</taxon>
        <taxon>Echinostomata</taxon>
        <taxon>Echinostomatoidea</taxon>
        <taxon>Fasciolidae</taxon>
        <taxon>Fasciola</taxon>
    </lineage>
</organism>
<dbReference type="EMBL" id="SUNJ01010432">
    <property type="protein sequence ID" value="TPP59656.1"/>
    <property type="molecule type" value="Genomic_DNA"/>
</dbReference>
<dbReference type="OrthoDB" id="272139at2759"/>
<name>A0A504YGR3_FASGI</name>
<dbReference type="GO" id="GO:0006506">
    <property type="term" value="P:GPI anchor biosynthetic process"/>
    <property type="evidence" value="ECO:0007669"/>
    <property type="project" value="InterPro"/>
</dbReference>
<dbReference type="Gene3D" id="3.40.720.10">
    <property type="entry name" value="Alkaline Phosphatase, subunit A"/>
    <property type="match status" value="1"/>
</dbReference>
<keyword evidence="3" id="KW-1185">Reference proteome</keyword>
<dbReference type="SUPFAM" id="SSF53649">
    <property type="entry name" value="Alkaline phosphatase-like"/>
    <property type="match status" value="1"/>
</dbReference>
<dbReference type="InterPro" id="IPR039527">
    <property type="entry name" value="PIGG/GPI7"/>
</dbReference>
<keyword evidence="1" id="KW-1133">Transmembrane helix</keyword>